<evidence type="ECO:0000256" key="6">
    <source>
        <dbReference type="ARBA" id="ARBA00023180"/>
    </source>
</evidence>
<dbReference type="Gene3D" id="3.40.50.1820">
    <property type="entry name" value="alpha/beta hydrolase"/>
    <property type="match status" value="1"/>
</dbReference>
<comment type="caution">
    <text evidence="8">The sequence shown here is derived from an EMBL/GenBank/DDBJ whole genome shotgun (WGS) entry which is preliminary data.</text>
</comment>
<sequence length="228" mass="25273">MWHMLGDDCCSDFSNNFIKNIKSVIPNAYVYSVKVGITPAGDRINGYFGNSKIQVDLICQQLKSNPALANGYNGLGFSQGGLLMRALLQRCPYPKMNSLVTFGSPHAGVSSPPCKDALGSFCNSVSKSINSGVYKPLIQNAIVPAQYYKDPKNINEYLKKSILLPDINNEIKDYVNRIKQLKKFVMVKFSQEQIVKPALSTVRYISNSDIIALLNTMSIPLKIHEGPY</sequence>
<dbReference type="PRINTS" id="PR00414">
    <property type="entry name" value="PPTHIESTRASE"/>
</dbReference>
<reference evidence="8 9" key="1">
    <citation type="journal article" date="2016" name="Mol. Biol. Evol.">
        <title>Genome-Wide Survey of Gut Fungi (Harpellales) Reveals the First Horizontally Transferred Ubiquitin Gene from a Mosquito Host.</title>
        <authorList>
            <person name="Wang Y."/>
            <person name="White M.M."/>
            <person name="Kvist S."/>
            <person name="Moncalvo J.M."/>
        </authorList>
    </citation>
    <scope>NUCLEOTIDE SEQUENCE [LARGE SCALE GENOMIC DNA]</scope>
    <source>
        <strain evidence="8 9">ALG-7-W6</strain>
    </source>
</reference>
<proteinExistence type="predicted"/>
<evidence type="ECO:0000313" key="9">
    <source>
        <dbReference type="Proteomes" id="UP000187455"/>
    </source>
</evidence>
<dbReference type="InterPro" id="IPR029058">
    <property type="entry name" value="AB_hydrolase_fold"/>
</dbReference>
<dbReference type="EMBL" id="LSSL01002348">
    <property type="protein sequence ID" value="OLY81562.1"/>
    <property type="molecule type" value="Genomic_DNA"/>
</dbReference>
<protein>
    <recommendedName>
        <fullName evidence="2">Palmitoyl-protein thioesterase 1</fullName>
        <ecNumber evidence="1">3.1.2.22</ecNumber>
    </recommendedName>
    <alternativeName>
        <fullName evidence="7">Palmitoyl-protein hydrolase 1</fullName>
    </alternativeName>
</protein>
<dbReference type="AlphaFoldDB" id="A0A1R0GXE6"/>
<evidence type="ECO:0000256" key="4">
    <source>
        <dbReference type="ARBA" id="ARBA00022801"/>
    </source>
</evidence>
<dbReference type="OrthoDB" id="10263094at2759"/>
<evidence type="ECO:0000256" key="5">
    <source>
        <dbReference type="ARBA" id="ARBA00023157"/>
    </source>
</evidence>
<keyword evidence="3" id="KW-0732">Signal</keyword>
<dbReference type="SUPFAM" id="SSF53474">
    <property type="entry name" value="alpha/beta-Hydrolases"/>
    <property type="match status" value="1"/>
</dbReference>
<keyword evidence="5" id="KW-1015">Disulfide bond</keyword>
<evidence type="ECO:0000256" key="7">
    <source>
        <dbReference type="ARBA" id="ARBA00031934"/>
    </source>
</evidence>
<dbReference type="Pfam" id="PF02089">
    <property type="entry name" value="Palm_thioest"/>
    <property type="match status" value="1"/>
</dbReference>
<dbReference type="InterPro" id="IPR002472">
    <property type="entry name" value="Palm_thioest"/>
</dbReference>
<evidence type="ECO:0000256" key="2">
    <source>
        <dbReference type="ARBA" id="ARBA00014212"/>
    </source>
</evidence>
<evidence type="ECO:0000256" key="3">
    <source>
        <dbReference type="ARBA" id="ARBA00022729"/>
    </source>
</evidence>
<dbReference type="GO" id="GO:0008474">
    <property type="term" value="F:palmitoyl-(protein) hydrolase activity"/>
    <property type="evidence" value="ECO:0007669"/>
    <property type="project" value="UniProtKB-EC"/>
</dbReference>
<evidence type="ECO:0000313" key="8">
    <source>
        <dbReference type="EMBL" id="OLY81562.1"/>
    </source>
</evidence>
<name>A0A1R0GXE6_9FUNG</name>
<dbReference type="PANTHER" id="PTHR11247:SF8">
    <property type="entry name" value="PALMITOYL-PROTEIN THIOESTERASE 1"/>
    <property type="match status" value="1"/>
</dbReference>
<dbReference type="Proteomes" id="UP000187455">
    <property type="component" value="Unassembled WGS sequence"/>
</dbReference>
<keyword evidence="4" id="KW-0378">Hydrolase</keyword>
<evidence type="ECO:0000256" key="1">
    <source>
        <dbReference type="ARBA" id="ARBA00012423"/>
    </source>
</evidence>
<accession>A0A1R0GXE6</accession>
<keyword evidence="9" id="KW-1185">Reference proteome</keyword>
<keyword evidence="6" id="KW-0325">Glycoprotein</keyword>
<dbReference type="PANTHER" id="PTHR11247">
    <property type="entry name" value="PALMITOYL-PROTEIN THIOESTERASE/DOLICHYLDIPHOSPHATASE 1"/>
    <property type="match status" value="1"/>
</dbReference>
<dbReference type="STRING" id="133383.A0A1R0GXE6"/>
<dbReference type="EC" id="3.1.2.22" evidence="1"/>
<gene>
    <name evidence="8" type="ORF">AYI68_g4332</name>
</gene>
<organism evidence="8 9">
    <name type="scientific">Smittium mucronatum</name>
    <dbReference type="NCBI Taxonomy" id="133383"/>
    <lineage>
        <taxon>Eukaryota</taxon>
        <taxon>Fungi</taxon>
        <taxon>Fungi incertae sedis</taxon>
        <taxon>Zoopagomycota</taxon>
        <taxon>Kickxellomycotina</taxon>
        <taxon>Harpellomycetes</taxon>
        <taxon>Harpellales</taxon>
        <taxon>Legeriomycetaceae</taxon>
        <taxon>Smittium</taxon>
    </lineage>
</organism>